<feature type="transmembrane region" description="Helical" evidence="1">
    <location>
        <begin position="65"/>
        <end position="85"/>
    </location>
</feature>
<organism evidence="2">
    <name type="scientific">freshwater metagenome</name>
    <dbReference type="NCBI Taxonomy" id="449393"/>
    <lineage>
        <taxon>unclassified sequences</taxon>
        <taxon>metagenomes</taxon>
        <taxon>ecological metagenomes</taxon>
    </lineage>
</organism>
<evidence type="ECO:0000313" key="2">
    <source>
        <dbReference type="EMBL" id="CAB4553631.1"/>
    </source>
</evidence>
<accession>A0A6J6CQD6</accession>
<gene>
    <name evidence="2" type="ORF">UFOPK1591_00222</name>
</gene>
<keyword evidence="1" id="KW-1133">Transmembrane helix</keyword>
<sequence>MLDALFIDLVIVFAAALAIGTIVRYSIPGRVKHGLLLVPAFAVVFAVIVWEISVWAGMPNDWKQLAWLVLFVLTAGATVWFTLWLTRRRTAQDDAALAASLAGIRAL</sequence>
<reference evidence="2" key="1">
    <citation type="submission" date="2020-05" db="EMBL/GenBank/DDBJ databases">
        <authorList>
            <person name="Chiriac C."/>
            <person name="Salcher M."/>
            <person name="Ghai R."/>
            <person name="Kavagutti S V."/>
        </authorList>
    </citation>
    <scope>NUCLEOTIDE SEQUENCE</scope>
</reference>
<feature type="transmembrane region" description="Helical" evidence="1">
    <location>
        <begin position="34"/>
        <end position="53"/>
    </location>
</feature>
<keyword evidence="1" id="KW-0812">Transmembrane</keyword>
<dbReference type="EMBL" id="CAEZTD010000010">
    <property type="protein sequence ID" value="CAB4553631.1"/>
    <property type="molecule type" value="Genomic_DNA"/>
</dbReference>
<evidence type="ECO:0000256" key="1">
    <source>
        <dbReference type="SAM" id="Phobius"/>
    </source>
</evidence>
<proteinExistence type="predicted"/>
<keyword evidence="1" id="KW-0472">Membrane</keyword>
<protein>
    <submittedName>
        <fullName evidence="2">Unannotated protein</fullName>
    </submittedName>
</protein>
<name>A0A6J6CQD6_9ZZZZ</name>
<dbReference type="AlphaFoldDB" id="A0A6J6CQD6"/>
<feature type="transmembrane region" description="Helical" evidence="1">
    <location>
        <begin position="6"/>
        <end position="27"/>
    </location>
</feature>